<feature type="compositionally biased region" description="Polar residues" evidence="1">
    <location>
        <begin position="520"/>
        <end position="530"/>
    </location>
</feature>
<proteinExistence type="predicted"/>
<gene>
    <name evidence="2" type="ORF">NLI96_g3458</name>
</gene>
<evidence type="ECO:0008006" key="4">
    <source>
        <dbReference type="Google" id="ProtNLM"/>
    </source>
</evidence>
<sequence>MNRCFKIYEIITIILQFLDADDQSSPGLPRYVNRVGQTCRMLFDPAMDVLWSTQTTLFNLIKCLPSDLLHIARSKDEDGSILLSLSFTRDPTERELDRIDTYSNRIQHLFSISSQQRNISIGVRAALIRHWFARQRQGDNQRRRPFFPRLQSFSFSWDGQDRSTAHLAPILIGPSLLRLEVSVYCSLMGVDSQQFRILMKDLAKHSPLLHQIQITFDKDPPRDVTDSIPYLIQHTPELRSFKCRLAPGFAVAILARLPFLTEASIPLPRSLKDARPAEGYVYTLPQTSIPTHSKWRDQSCCRIPPLRLEYDALETLSTRDSVKEIVIQKLARPLEHQTPSDRSILTFHKMKPLLQLSGLTTLAISAGFAVDLADDDIRTMAQTWTQLHRLSILSERCAGPSKVTLNAFLPLLESCPLLDSVGITFDPTPPCLETVEAVEALRRIRPDVGCLLFKISVMNCCYVEDPLAVAHFLHSMFPESHVAIEDDKTDIESEIRRIESWHQVRRLVRVHRRERRESLANMTDQGSNQELVHERAEPSCRSQC</sequence>
<organism evidence="2 3">
    <name type="scientific">Meripilus lineatus</name>
    <dbReference type="NCBI Taxonomy" id="2056292"/>
    <lineage>
        <taxon>Eukaryota</taxon>
        <taxon>Fungi</taxon>
        <taxon>Dikarya</taxon>
        <taxon>Basidiomycota</taxon>
        <taxon>Agaricomycotina</taxon>
        <taxon>Agaricomycetes</taxon>
        <taxon>Polyporales</taxon>
        <taxon>Meripilaceae</taxon>
        <taxon>Meripilus</taxon>
    </lineage>
</organism>
<accession>A0AAD5YKU2</accession>
<dbReference type="Proteomes" id="UP001212997">
    <property type="component" value="Unassembled WGS sequence"/>
</dbReference>
<reference evidence="2" key="1">
    <citation type="submission" date="2022-07" db="EMBL/GenBank/DDBJ databases">
        <title>Genome Sequence of Physisporinus lineatus.</title>
        <authorList>
            <person name="Buettner E."/>
        </authorList>
    </citation>
    <scope>NUCLEOTIDE SEQUENCE</scope>
    <source>
        <strain evidence="2">VT162</strain>
    </source>
</reference>
<keyword evidence="3" id="KW-1185">Reference proteome</keyword>
<evidence type="ECO:0000256" key="1">
    <source>
        <dbReference type="SAM" id="MobiDB-lite"/>
    </source>
</evidence>
<dbReference type="AlphaFoldDB" id="A0AAD5YKU2"/>
<dbReference type="EMBL" id="JANAWD010000088">
    <property type="protein sequence ID" value="KAJ3487561.1"/>
    <property type="molecule type" value="Genomic_DNA"/>
</dbReference>
<evidence type="ECO:0000313" key="2">
    <source>
        <dbReference type="EMBL" id="KAJ3487561.1"/>
    </source>
</evidence>
<feature type="region of interest" description="Disordered" evidence="1">
    <location>
        <begin position="518"/>
        <end position="544"/>
    </location>
</feature>
<name>A0AAD5YKU2_9APHY</name>
<evidence type="ECO:0000313" key="3">
    <source>
        <dbReference type="Proteomes" id="UP001212997"/>
    </source>
</evidence>
<comment type="caution">
    <text evidence="2">The sequence shown here is derived from an EMBL/GenBank/DDBJ whole genome shotgun (WGS) entry which is preliminary data.</text>
</comment>
<protein>
    <recommendedName>
        <fullName evidence="4">F-box domain-containing protein</fullName>
    </recommendedName>
</protein>